<dbReference type="Gene3D" id="1.20.120.1630">
    <property type="match status" value="1"/>
</dbReference>
<dbReference type="RefSeq" id="XP_005780587.1">
    <property type="nucleotide sequence ID" value="XM_005780530.1"/>
</dbReference>
<evidence type="ECO:0000256" key="10">
    <source>
        <dbReference type="RuleBase" id="RU362022"/>
    </source>
</evidence>
<keyword evidence="10" id="KW-0256">Endoplasmic reticulum</keyword>
<dbReference type="GeneID" id="17273703"/>
<dbReference type="GO" id="GO:0005789">
    <property type="term" value="C:endoplasmic reticulum membrane"/>
    <property type="evidence" value="ECO:0007669"/>
    <property type="project" value="UniProtKB-SubCell"/>
</dbReference>
<protein>
    <recommendedName>
        <fullName evidence="3 10">Protein-S-isoprenylcysteine O-methyltransferase</fullName>
        <ecNumber evidence="3 10">2.1.1.100</ecNumber>
    </recommendedName>
</protein>
<dbReference type="PANTHER" id="PTHR12714:SF9">
    <property type="entry name" value="PROTEIN-S-ISOPRENYLCYSTEINE O-METHYLTRANSFERASE"/>
    <property type="match status" value="1"/>
</dbReference>
<evidence type="ECO:0000256" key="5">
    <source>
        <dbReference type="ARBA" id="ARBA00022679"/>
    </source>
</evidence>
<dbReference type="GO" id="GO:0004671">
    <property type="term" value="F:protein C-terminal S-isoprenylcysteine carboxyl O-methyltransferase activity"/>
    <property type="evidence" value="ECO:0007669"/>
    <property type="project" value="UniProtKB-EC"/>
</dbReference>
<dbReference type="HOGENOM" id="CLU_065200_0_2_1"/>
<evidence type="ECO:0000313" key="11">
    <source>
        <dbReference type="EnsemblProtists" id="EOD28158"/>
    </source>
</evidence>
<keyword evidence="4 10" id="KW-0489">Methyltransferase</keyword>
<keyword evidence="8 10" id="KW-1133">Transmembrane helix</keyword>
<evidence type="ECO:0000256" key="3">
    <source>
        <dbReference type="ARBA" id="ARBA00012151"/>
    </source>
</evidence>
<feature type="transmembrane region" description="Helical" evidence="10">
    <location>
        <begin position="25"/>
        <end position="45"/>
    </location>
</feature>
<dbReference type="InterPro" id="IPR025770">
    <property type="entry name" value="PPMT_MeTrfase"/>
</dbReference>
<name>A0A0D3JXC3_EMIH1</name>
<sequence length="248" mass="28192">MSSPLLSASRPWDAEFTEDTGRGRVALAAFFLGAVFGCSLLMLAVISSAAPFFAYMAMLSAFHMCEYLLTAAFRPDTLNFDNFLLNHSTVYQVMISLSWVEYWLEYGLAPSRKCWGTISTAGLLLSLLGLGTRIIAMSTASSNFSHIIEEEQRPEHQLVTRGVYSCLRHPAYFGYFWRALVQVLLANPVCVCAYAVASFLFFRHRIPYEEHFLVRFFGEEYLRYRERTWIGIPGIRSIRPGELWATDS</sequence>
<evidence type="ECO:0000256" key="9">
    <source>
        <dbReference type="ARBA" id="ARBA00023136"/>
    </source>
</evidence>
<accession>A0A0D3JXC3</accession>
<dbReference type="KEGG" id="ehx:EMIHUDRAFT_235099"/>
<evidence type="ECO:0000256" key="1">
    <source>
        <dbReference type="ARBA" id="ARBA00004141"/>
    </source>
</evidence>
<dbReference type="EC" id="2.1.1.100" evidence="3 10"/>
<comment type="subcellular location">
    <subcellularLocation>
        <location evidence="10">Endoplasmic reticulum membrane</location>
        <topology evidence="10">Multi-pass membrane protein</topology>
    </subcellularLocation>
    <subcellularLocation>
        <location evidence="1">Membrane</location>
        <topology evidence="1">Multi-pass membrane protein</topology>
    </subcellularLocation>
</comment>
<dbReference type="AlphaFoldDB" id="A0A0D3JXC3"/>
<comment type="catalytic activity">
    <reaction evidence="10">
        <text>[protein]-C-terminal S-[(2E,6E)-farnesyl]-L-cysteine + S-adenosyl-L-methionine = [protein]-C-terminal S-[(2E,6E)-farnesyl]-L-cysteine methyl ester + S-adenosyl-L-homocysteine</text>
        <dbReference type="Rhea" id="RHEA:21672"/>
        <dbReference type="Rhea" id="RHEA-COMP:12125"/>
        <dbReference type="Rhea" id="RHEA-COMP:12126"/>
        <dbReference type="ChEBI" id="CHEBI:57856"/>
        <dbReference type="ChEBI" id="CHEBI:59789"/>
        <dbReference type="ChEBI" id="CHEBI:90510"/>
        <dbReference type="ChEBI" id="CHEBI:90511"/>
        <dbReference type="EC" id="2.1.1.100"/>
    </reaction>
</comment>
<evidence type="ECO:0000313" key="12">
    <source>
        <dbReference type="Proteomes" id="UP000013827"/>
    </source>
</evidence>
<evidence type="ECO:0000256" key="4">
    <source>
        <dbReference type="ARBA" id="ARBA00022603"/>
    </source>
</evidence>
<evidence type="ECO:0000256" key="8">
    <source>
        <dbReference type="ARBA" id="ARBA00022989"/>
    </source>
</evidence>
<keyword evidence="6 10" id="KW-0949">S-adenosyl-L-methionine</keyword>
<dbReference type="GO" id="GO:0032259">
    <property type="term" value="P:methylation"/>
    <property type="evidence" value="ECO:0007669"/>
    <property type="project" value="UniProtKB-KW"/>
</dbReference>
<dbReference type="InterPro" id="IPR007269">
    <property type="entry name" value="ICMT_MeTrfase"/>
</dbReference>
<dbReference type="STRING" id="2903.R1CYJ7"/>
<reference evidence="11" key="2">
    <citation type="submission" date="2024-10" db="UniProtKB">
        <authorList>
            <consortium name="EnsemblProtists"/>
        </authorList>
    </citation>
    <scope>IDENTIFICATION</scope>
</reference>
<comment type="similarity">
    <text evidence="2 10">Belongs to the class VI-like SAM-binding methyltransferase superfamily. Isoprenylcysteine carboxyl methyltransferase family.</text>
</comment>
<feature type="transmembrane region" description="Helical" evidence="10">
    <location>
        <begin position="116"/>
        <end position="136"/>
    </location>
</feature>
<keyword evidence="12" id="KW-1185">Reference proteome</keyword>
<evidence type="ECO:0000256" key="2">
    <source>
        <dbReference type="ARBA" id="ARBA00009140"/>
    </source>
</evidence>
<feature type="transmembrane region" description="Helical" evidence="10">
    <location>
        <begin position="179"/>
        <end position="202"/>
    </location>
</feature>
<dbReference type="eggNOG" id="KOG2628">
    <property type="taxonomic scope" value="Eukaryota"/>
</dbReference>
<evidence type="ECO:0000256" key="6">
    <source>
        <dbReference type="ARBA" id="ARBA00022691"/>
    </source>
</evidence>
<dbReference type="Proteomes" id="UP000013827">
    <property type="component" value="Unassembled WGS sequence"/>
</dbReference>
<feature type="transmembrane region" description="Helical" evidence="10">
    <location>
        <begin position="52"/>
        <end position="73"/>
    </location>
</feature>
<reference evidence="12" key="1">
    <citation type="journal article" date="2013" name="Nature">
        <title>Pan genome of the phytoplankton Emiliania underpins its global distribution.</title>
        <authorList>
            <person name="Read B.A."/>
            <person name="Kegel J."/>
            <person name="Klute M.J."/>
            <person name="Kuo A."/>
            <person name="Lefebvre S.C."/>
            <person name="Maumus F."/>
            <person name="Mayer C."/>
            <person name="Miller J."/>
            <person name="Monier A."/>
            <person name="Salamov A."/>
            <person name="Young J."/>
            <person name="Aguilar M."/>
            <person name="Claverie J.M."/>
            <person name="Frickenhaus S."/>
            <person name="Gonzalez K."/>
            <person name="Herman E.K."/>
            <person name="Lin Y.C."/>
            <person name="Napier J."/>
            <person name="Ogata H."/>
            <person name="Sarno A.F."/>
            <person name="Shmutz J."/>
            <person name="Schroeder D."/>
            <person name="de Vargas C."/>
            <person name="Verret F."/>
            <person name="von Dassow P."/>
            <person name="Valentin K."/>
            <person name="Van de Peer Y."/>
            <person name="Wheeler G."/>
            <person name="Dacks J.B."/>
            <person name="Delwiche C.F."/>
            <person name="Dyhrman S.T."/>
            <person name="Glockner G."/>
            <person name="John U."/>
            <person name="Richards T."/>
            <person name="Worden A.Z."/>
            <person name="Zhang X."/>
            <person name="Grigoriev I.V."/>
            <person name="Allen A.E."/>
            <person name="Bidle K."/>
            <person name="Borodovsky M."/>
            <person name="Bowler C."/>
            <person name="Brownlee C."/>
            <person name="Cock J.M."/>
            <person name="Elias M."/>
            <person name="Gladyshev V.N."/>
            <person name="Groth M."/>
            <person name="Guda C."/>
            <person name="Hadaegh A."/>
            <person name="Iglesias-Rodriguez M.D."/>
            <person name="Jenkins J."/>
            <person name="Jones B.M."/>
            <person name="Lawson T."/>
            <person name="Leese F."/>
            <person name="Lindquist E."/>
            <person name="Lobanov A."/>
            <person name="Lomsadze A."/>
            <person name="Malik S.B."/>
            <person name="Marsh M.E."/>
            <person name="Mackinder L."/>
            <person name="Mock T."/>
            <person name="Mueller-Roeber B."/>
            <person name="Pagarete A."/>
            <person name="Parker M."/>
            <person name="Probert I."/>
            <person name="Quesneville H."/>
            <person name="Raines C."/>
            <person name="Rensing S.A."/>
            <person name="Riano-Pachon D.M."/>
            <person name="Richier S."/>
            <person name="Rokitta S."/>
            <person name="Shiraiwa Y."/>
            <person name="Soanes D.M."/>
            <person name="van der Giezen M."/>
            <person name="Wahlund T.M."/>
            <person name="Williams B."/>
            <person name="Wilson W."/>
            <person name="Wolfe G."/>
            <person name="Wurch L.L."/>
        </authorList>
    </citation>
    <scope>NUCLEOTIDE SEQUENCE</scope>
</reference>
<keyword evidence="7 10" id="KW-0812">Transmembrane</keyword>
<dbReference type="Pfam" id="PF04140">
    <property type="entry name" value="ICMT"/>
    <property type="match status" value="1"/>
</dbReference>
<dbReference type="EnsemblProtists" id="EOD28158">
    <property type="protein sequence ID" value="EOD28158"/>
    <property type="gene ID" value="EMIHUDRAFT_235099"/>
</dbReference>
<dbReference type="PANTHER" id="PTHR12714">
    <property type="entry name" value="PROTEIN-S ISOPRENYLCYSTEINE O-METHYLTRANSFERASE"/>
    <property type="match status" value="1"/>
</dbReference>
<dbReference type="PROSITE" id="PS51564">
    <property type="entry name" value="SAM_ICMT"/>
    <property type="match status" value="1"/>
</dbReference>
<dbReference type="PaxDb" id="2903-EOD28158"/>
<keyword evidence="9 10" id="KW-0472">Membrane</keyword>
<keyword evidence="5" id="KW-0808">Transferase</keyword>
<organism evidence="11 12">
    <name type="scientific">Emiliania huxleyi (strain CCMP1516)</name>
    <dbReference type="NCBI Taxonomy" id="280463"/>
    <lineage>
        <taxon>Eukaryota</taxon>
        <taxon>Haptista</taxon>
        <taxon>Haptophyta</taxon>
        <taxon>Prymnesiophyceae</taxon>
        <taxon>Isochrysidales</taxon>
        <taxon>Noelaerhabdaceae</taxon>
        <taxon>Emiliania</taxon>
    </lineage>
</organism>
<proteinExistence type="inferred from homology"/>
<feature type="transmembrane region" description="Helical" evidence="10">
    <location>
        <begin position="85"/>
        <end position="104"/>
    </location>
</feature>
<evidence type="ECO:0000256" key="7">
    <source>
        <dbReference type="ARBA" id="ARBA00022692"/>
    </source>
</evidence>
<dbReference type="OMA" id="IKREEAY"/>